<accession>A0A1Q9AN63</accession>
<dbReference type="PROSITE" id="PS50830">
    <property type="entry name" value="TNASE_3"/>
    <property type="match status" value="1"/>
</dbReference>
<reference evidence="2 3" key="1">
    <citation type="submission" date="2016-09" db="EMBL/GenBank/DDBJ databases">
        <title>Rhizobium sp. nov., a novel species isolated from the rice rhizosphere.</title>
        <authorList>
            <person name="Zhao J."/>
            <person name="Zhang X."/>
        </authorList>
    </citation>
    <scope>NUCLEOTIDE SEQUENCE [LARGE SCALE GENOMIC DNA]</scope>
    <source>
        <strain evidence="2 3">MH17</strain>
    </source>
</reference>
<dbReference type="SUPFAM" id="SSF50199">
    <property type="entry name" value="Staphylococcal nuclease"/>
    <property type="match status" value="1"/>
</dbReference>
<dbReference type="InterPro" id="IPR035437">
    <property type="entry name" value="SNase_OB-fold_sf"/>
</dbReference>
<dbReference type="STRING" id="1672749.BJF92_12280"/>
<name>A0A1Q9AN63_9HYPH</name>
<protein>
    <recommendedName>
        <fullName evidence="1">TNase-like domain-containing protein</fullName>
    </recommendedName>
</protein>
<sequence length="145" mass="16054">MGVIYSMIVWLMLIAISMLLIARCAGAVEICSGGHRAERKVTCVVDGDTIWQRGLKMRLLDIDAPETFGAECPREKALGEKAKLRLQELMGGGYRIANSGLSDRTTDHRALVRVFIRNGRDAGQELVKEGLAQPWPNKGNKWCGR</sequence>
<proteinExistence type="predicted"/>
<organism evidence="2 3">
    <name type="scientific">Xaviernesmea rhizosphaerae</name>
    <dbReference type="NCBI Taxonomy" id="1672749"/>
    <lineage>
        <taxon>Bacteria</taxon>
        <taxon>Pseudomonadati</taxon>
        <taxon>Pseudomonadota</taxon>
        <taxon>Alphaproteobacteria</taxon>
        <taxon>Hyphomicrobiales</taxon>
        <taxon>Rhizobiaceae</taxon>
        <taxon>Rhizobium/Agrobacterium group</taxon>
        <taxon>Xaviernesmea</taxon>
    </lineage>
</organism>
<dbReference type="InterPro" id="IPR016071">
    <property type="entry name" value="Staphylococal_nuclease_OB-fold"/>
</dbReference>
<evidence type="ECO:0000313" key="2">
    <source>
        <dbReference type="EMBL" id="OLP56842.1"/>
    </source>
</evidence>
<dbReference type="AlphaFoldDB" id="A0A1Q9AN63"/>
<evidence type="ECO:0000313" key="3">
    <source>
        <dbReference type="Proteomes" id="UP000186143"/>
    </source>
</evidence>
<gene>
    <name evidence="2" type="ORF">BJF92_12280</name>
</gene>
<comment type="caution">
    <text evidence="2">The sequence shown here is derived from an EMBL/GenBank/DDBJ whole genome shotgun (WGS) entry which is preliminary data.</text>
</comment>
<evidence type="ECO:0000259" key="1">
    <source>
        <dbReference type="PROSITE" id="PS50830"/>
    </source>
</evidence>
<dbReference type="Gene3D" id="2.40.50.90">
    <property type="match status" value="1"/>
</dbReference>
<dbReference type="Pfam" id="PF00565">
    <property type="entry name" value="SNase"/>
    <property type="match status" value="1"/>
</dbReference>
<dbReference type="Proteomes" id="UP000186143">
    <property type="component" value="Unassembled WGS sequence"/>
</dbReference>
<dbReference type="EMBL" id="MKIO01000021">
    <property type="protein sequence ID" value="OLP56842.1"/>
    <property type="molecule type" value="Genomic_DNA"/>
</dbReference>
<feature type="domain" description="TNase-like" evidence="1">
    <location>
        <begin position="35"/>
        <end position="132"/>
    </location>
</feature>